<evidence type="ECO:0000313" key="2">
    <source>
        <dbReference type="Proteomes" id="UP000324800"/>
    </source>
</evidence>
<dbReference type="OrthoDB" id="10500762at2759"/>
<dbReference type="Proteomes" id="UP000324800">
    <property type="component" value="Unassembled WGS sequence"/>
</dbReference>
<protein>
    <submittedName>
        <fullName evidence="1">Uncharacterized protein</fullName>
    </submittedName>
</protein>
<dbReference type="EMBL" id="SNRW01017783">
    <property type="protein sequence ID" value="KAA6367976.1"/>
    <property type="molecule type" value="Genomic_DNA"/>
</dbReference>
<evidence type="ECO:0000313" key="1">
    <source>
        <dbReference type="EMBL" id="KAA6367976.1"/>
    </source>
</evidence>
<reference evidence="1 2" key="1">
    <citation type="submission" date="2019-03" db="EMBL/GenBank/DDBJ databases">
        <title>Single cell metagenomics reveals metabolic interactions within the superorganism composed of flagellate Streblomastix strix and complex community of Bacteroidetes bacteria on its surface.</title>
        <authorList>
            <person name="Treitli S.C."/>
            <person name="Kolisko M."/>
            <person name="Husnik F."/>
            <person name="Keeling P."/>
            <person name="Hampl V."/>
        </authorList>
    </citation>
    <scope>NUCLEOTIDE SEQUENCE [LARGE SCALE GENOMIC DNA]</scope>
    <source>
        <strain evidence="1">ST1C</strain>
    </source>
</reference>
<name>A0A5J4UAZ9_9EUKA</name>
<comment type="caution">
    <text evidence="1">The sequence shown here is derived from an EMBL/GenBank/DDBJ whole genome shotgun (WGS) entry which is preliminary data.</text>
</comment>
<sequence length="189" mass="21744">MREIEEAIGTQTNIPYLMLVRFRISVHLDDLLIFAAVKDYSNGLFGDLKIKFMINPKAFVFAQVNPTASLVKYYTMNMDEILSSRQQKLMDIDLFFRNWSFTFQCTKQFTQLGCIADLITSIRTEQLIPKGLKNLVCYNALVIVSITNYVITEVTVKMTEYKATEAYFARVTDLFSTRAFVVPAQKVEI</sequence>
<gene>
    <name evidence="1" type="ORF">EZS28_036497</name>
</gene>
<proteinExistence type="predicted"/>
<accession>A0A5J4UAZ9</accession>
<dbReference type="AlphaFoldDB" id="A0A5J4UAZ9"/>
<organism evidence="1 2">
    <name type="scientific">Streblomastix strix</name>
    <dbReference type="NCBI Taxonomy" id="222440"/>
    <lineage>
        <taxon>Eukaryota</taxon>
        <taxon>Metamonada</taxon>
        <taxon>Preaxostyla</taxon>
        <taxon>Oxymonadida</taxon>
        <taxon>Streblomastigidae</taxon>
        <taxon>Streblomastix</taxon>
    </lineage>
</organism>